<dbReference type="Proteomes" id="UP000198145">
    <property type="component" value="Unassembled WGS sequence"/>
</dbReference>
<keyword evidence="2" id="KW-0012">Acyltransferase</keyword>
<dbReference type="Pfam" id="PF13508">
    <property type="entry name" value="Acetyltransf_7"/>
    <property type="match status" value="1"/>
</dbReference>
<dbReference type="InterPro" id="IPR016181">
    <property type="entry name" value="Acyl_CoA_acyltransferase"/>
</dbReference>
<dbReference type="CDD" id="cd04301">
    <property type="entry name" value="NAT_SF"/>
    <property type="match status" value="1"/>
</dbReference>
<dbReference type="PROSITE" id="PS51186">
    <property type="entry name" value="GNAT"/>
    <property type="match status" value="1"/>
</dbReference>
<dbReference type="GO" id="GO:0016747">
    <property type="term" value="F:acyltransferase activity, transferring groups other than amino-acyl groups"/>
    <property type="evidence" value="ECO:0007669"/>
    <property type="project" value="InterPro"/>
</dbReference>
<evidence type="ECO:0000313" key="4">
    <source>
        <dbReference type="EMBL" id="OWP49871.1"/>
    </source>
</evidence>
<dbReference type="Gene3D" id="3.40.630.30">
    <property type="match status" value="1"/>
</dbReference>
<dbReference type="eggNOG" id="COG0456">
    <property type="taxonomic scope" value="Bacteria"/>
</dbReference>
<evidence type="ECO:0000313" key="5">
    <source>
        <dbReference type="Proteomes" id="UP000198145"/>
    </source>
</evidence>
<dbReference type="NCBIfam" id="NF007853">
    <property type="entry name" value="PRK10562.1"/>
    <property type="match status" value="1"/>
</dbReference>
<feature type="domain" description="N-acetyltransferase" evidence="3">
    <location>
        <begin position="1"/>
        <end position="143"/>
    </location>
</feature>
<keyword evidence="1 4" id="KW-0808">Transferase</keyword>
<dbReference type="SUPFAM" id="SSF55729">
    <property type="entry name" value="Acyl-CoA N-acyltransferases (Nat)"/>
    <property type="match status" value="1"/>
</dbReference>
<gene>
    <name evidence="4" type="ORF">CEG18_15645</name>
</gene>
<dbReference type="PANTHER" id="PTHR43800:SF1">
    <property type="entry name" value="PEPTIDYL-LYSINE N-ACETYLTRANSFERASE YJAB"/>
    <property type="match status" value="1"/>
</dbReference>
<dbReference type="InterPro" id="IPR000182">
    <property type="entry name" value="GNAT_dom"/>
</dbReference>
<dbReference type="STRING" id="46680.GCA_000807755_01465"/>
<dbReference type="AlphaFoldDB" id="A0A246F8C4"/>
<dbReference type="EMBL" id="NJBA01000005">
    <property type="protein sequence ID" value="OWP49871.1"/>
    <property type="molecule type" value="Genomic_DNA"/>
</dbReference>
<evidence type="ECO:0000256" key="1">
    <source>
        <dbReference type="ARBA" id="ARBA00022679"/>
    </source>
</evidence>
<protein>
    <submittedName>
        <fullName evidence="4">N-acetyltransferase</fullName>
    </submittedName>
</protein>
<dbReference type="PANTHER" id="PTHR43800">
    <property type="entry name" value="PEPTIDYL-LYSINE N-ACETYLTRANSFERASE YJAB"/>
    <property type="match status" value="1"/>
</dbReference>
<proteinExistence type="predicted"/>
<comment type="caution">
    <text evidence="4">The sequence shown here is derived from an EMBL/GenBank/DDBJ whole genome shotgun (WGS) entry which is preliminary data.</text>
</comment>
<evidence type="ECO:0000256" key="2">
    <source>
        <dbReference type="ARBA" id="ARBA00023315"/>
    </source>
</evidence>
<organism evidence="4 5">
    <name type="scientific">Pseudomonas nitroreducens</name>
    <dbReference type="NCBI Taxonomy" id="46680"/>
    <lineage>
        <taxon>Bacteria</taxon>
        <taxon>Pseudomonadati</taxon>
        <taxon>Pseudomonadota</taxon>
        <taxon>Gammaproteobacteria</taxon>
        <taxon>Pseudomonadales</taxon>
        <taxon>Pseudomonadaceae</taxon>
        <taxon>Pseudomonas</taxon>
    </lineage>
</organism>
<name>A0A246F8C4_PSENT</name>
<accession>A0A246F8C4</accession>
<reference evidence="4 5" key="1">
    <citation type="submission" date="2017-06" db="EMBL/GenBank/DDBJ databases">
        <title>Draft genome of Pseudomonas nitroreducens DF05.</title>
        <authorList>
            <person name="Iyer R."/>
        </authorList>
    </citation>
    <scope>NUCLEOTIDE SEQUENCE [LARGE SCALE GENOMIC DNA]</scope>
    <source>
        <strain evidence="4 5">DF05</strain>
    </source>
</reference>
<sequence length="149" mass="16812">MLIRDLRDDDMDRVLDIWLRASQQAHDFIDADFWQQRLQDMRDVYLPAAASRVVESDGCVSGFYSLHDGALAALFVAPECQGRGLGSHLLSDAKVHLPMLELSVYSANTGAVAFYRRHGFEVLEERADEHTGHPEMRMGWTARPTVCGY</sequence>
<evidence type="ECO:0000259" key="3">
    <source>
        <dbReference type="PROSITE" id="PS51186"/>
    </source>
</evidence>